<dbReference type="SUPFAM" id="SSF54791">
    <property type="entry name" value="Eukaryotic type KH-domain (KH-domain type I)"/>
    <property type="match status" value="1"/>
</dbReference>
<dbReference type="SMART" id="SM00316">
    <property type="entry name" value="S1"/>
    <property type="match status" value="1"/>
</dbReference>
<comment type="cofactor">
    <cofactor evidence="8">
        <name>Mg(2+)</name>
        <dbReference type="ChEBI" id="CHEBI:18420"/>
    </cofactor>
</comment>
<dbReference type="GO" id="GO:0006402">
    <property type="term" value="P:mRNA catabolic process"/>
    <property type="evidence" value="ECO:0007669"/>
    <property type="project" value="UniProtKB-UniRule"/>
</dbReference>
<dbReference type="InterPro" id="IPR036456">
    <property type="entry name" value="PNPase_PH_RNA-bd_sf"/>
</dbReference>
<evidence type="ECO:0000256" key="4">
    <source>
        <dbReference type="ARBA" id="ARBA00022695"/>
    </source>
</evidence>
<protein>
    <recommendedName>
        <fullName evidence="8">Polyribonucleotide nucleotidyltransferase</fullName>
        <ecNumber evidence="8">2.7.7.8</ecNumber>
    </recommendedName>
    <alternativeName>
        <fullName evidence="8">Polynucleotide phosphorylase</fullName>
        <shortName evidence="8">PNPase</shortName>
    </alternativeName>
</protein>
<dbReference type="Pfam" id="PF03725">
    <property type="entry name" value="RNase_PH_C"/>
    <property type="match status" value="1"/>
</dbReference>
<dbReference type="PANTHER" id="PTHR11252">
    <property type="entry name" value="POLYRIBONUCLEOTIDE NUCLEOTIDYLTRANSFERASE"/>
    <property type="match status" value="1"/>
</dbReference>
<dbReference type="GO" id="GO:0006396">
    <property type="term" value="P:RNA processing"/>
    <property type="evidence" value="ECO:0007669"/>
    <property type="project" value="InterPro"/>
</dbReference>
<dbReference type="GO" id="GO:0000287">
    <property type="term" value="F:magnesium ion binding"/>
    <property type="evidence" value="ECO:0007669"/>
    <property type="project" value="UniProtKB-UniRule"/>
</dbReference>
<keyword evidence="3 8" id="KW-0808">Transferase</keyword>
<dbReference type="Pfam" id="PF01138">
    <property type="entry name" value="RNase_PH"/>
    <property type="match status" value="2"/>
</dbReference>
<keyword evidence="6 8" id="KW-0460">Magnesium</keyword>
<dbReference type="InterPro" id="IPR020568">
    <property type="entry name" value="Ribosomal_Su5_D2-typ_SF"/>
</dbReference>
<evidence type="ECO:0000256" key="6">
    <source>
        <dbReference type="ARBA" id="ARBA00022842"/>
    </source>
</evidence>
<feature type="binding site" evidence="8">
    <location>
        <position position="485"/>
    </location>
    <ligand>
        <name>Mg(2+)</name>
        <dbReference type="ChEBI" id="CHEBI:18420"/>
    </ligand>
</feature>
<dbReference type="PANTHER" id="PTHR11252:SF0">
    <property type="entry name" value="POLYRIBONUCLEOTIDE NUCLEOTIDYLTRANSFERASE 1, MITOCHONDRIAL"/>
    <property type="match status" value="1"/>
</dbReference>
<dbReference type="PIRSF" id="PIRSF005499">
    <property type="entry name" value="PNPase"/>
    <property type="match status" value="1"/>
</dbReference>
<feature type="compositionally biased region" description="Basic and acidic residues" evidence="9">
    <location>
        <begin position="703"/>
        <end position="722"/>
    </location>
</feature>
<evidence type="ECO:0000256" key="5">
    <source>
        <dbReference type="ARBA" id="ARBA00022723"/>
    </source>
</evidence>
<dbReference type="InterPro" id="IPR027408">
    <property type="entry name" value="PNPase/RNase_PH_dom_sf"/>
</dbReference>
<comment type="catalytic activity">
    <reaction evidence="8">
        <text>RNA(n+1) + phosphate = RNA(n) + a ribonucleoside 5'-diphosphate</text>
        <dbReference type="Rhea" id="RHEA:22096"/>
        <dbReference type="Rhea" id="RHEA-COMP:14527"/>
        <dbReference type="Rhea" id="RHEA-COMP:17342"/>
        <dbReference type="ChEBI" id="CHEBI:43474"/>
        <dbReference type="ChEBI" id="CHEBI:57930"/>
        <dbReference type="ChEBI" id="CHEBI:140395"/>
        <dbReference type="EC" id="2.7.7.8"/>
    </reaction>
</comment>
<evidence type="ECO:0000259" key="10">
    <source>
        <dbReference type="PROSITE" id="PS50126"/>
    </source>
</evidence>
<dbReference type="SUPFAM" id="SSF50249">
    <property type="entry name" value="Nucleic acid-binding proteins"/>
    <property type="match status" value="1"/>
</dbReference>
<dbReference type="GO" id="GO:0000175">
    <property type="term" value="F:3'-5'-RNA exonuclease activity"/>
    <property type="evidence" value="ECO:0007669"/>
    <property type="project" value="TreeGrafter"/>
</dbReference>
<dbReference type="SUPFAM" id="SSF55666">
    <property type="entry name" value="Ribonuclease PH domain 2-like"/>
    <property type="match status" value="2"/>
</dbReference>
<dbReference type="Pfam" id="PF00013">
    <property type="entry name" value="KH_1"/>
    <property type="match status" value="1"/>
</dbReference>
<dbReference type="SUPFAM" id="SSF54211">
    <property type="entry name" value="Ribosomal protein S5 domain 2-like"/>
    <property type="match status" value="2"/>
</dbReference>
<keyword evidence="4 8" id="KW-0548">Nucleotidyltransferase</keyword>
<sequence length="757" mass="82024">MMQSVERTFAGRALSIETGRMAKQAAGSAVVRFGDTMVLATVTVSDSQSTLPFFPLTVEYREKTYSAGKIPGGFIKREGRPSDNEILSARIIDRSIRPLFPEGFQNEVQVFVYVISADQENDADMPALMAVSYALNASKCPFLGPIAGVRVGRVQEKWVLNPTFQQLQHSDMDLVVAGTQDSIMMVEGGALEVTEEDVVAALGVAQRGLKDLIAMQEELFAKAGRVEKMAWSKNEIAADVQSRVRALAEGKIAEAINQADKHTRMEAVERVKKDVVTELLPDLPDNSKDMKHILGDVEYEVLRGQVLSTGRRVDGRKPNEVRAISIDNGVLPRAHGSSLFTRGQTQALVAATLGTANDVQRLDSIDEPGETTKSFMLHYNFPPFSTGEVRPVRGTSRREIGHGNLAERALQGVLPAFEEFPYTIRIVSDILESNGSSSMASVCGGSLAMFDAGVPLRAPVAGVAMGLIKEGDKYAILTDILGTEDHLGDMDFKVAGTEQGITSIQMDIKIQGLDLKIMTEALAQAREGRLHILGEMNKSLPAARADLSPYAPRIVTVQISPEKIGDLIGPKGKTIRGIQEETGAEIAVDDTGLVTIAAVGGEAMQRARQMVQAITAEPIVGDTYEGTVKSTTAFGAFVEIMPGTEALLHISEMRHERVDKTEDVVKKGDRVTVKLIDRDERGRLRLSMKALQPKPEGGNGDNGGERPRGERSERSERPRGDEPATEEALAAGEEGGESRARRPRREGSGSRGGRSRE</sequence>
<dbReference type="InterPro" id="IPR003029">
    <property type="entry name" value="S1_domain"/>
</dbReference>
<dbReference type="CDD" id="cd11363">
    <property type="entry name" value="RNase_PH_PNPase_1"/>
    <property type="match status" value="1"/>
</dbReference>
<dbReference type="NCBIfam" id="NF008805">
    <property type="entry name" value="PRK11824.1"/>
    <property type="match status" value="1"/>
</dbReference>
<keyword evidence="2 8" id="KW-0963">Cytoplasm</keyword>
<feature type="region of interest" description="Disordered" evidence="9">
    <location>
        <begin position="685"/>
        <end position="757"/>
    </location>
</feature>
<dbReference type="PROSITE" id="PS50084">
    <property type="entry name" value="KH_TYPE_1"/>
    <property type="match status" value="1"/>
</dbReference>
<dbReference type="Pfam" id="PF03726">
    <property type="entry name" value="PNPase"/>
    <property type="match status" value="1"/>
</dbReference>
<dbReference type="NCBIfam" id="TIGR03591">
    <property type="entry name" value="polynuc_phos"/>
    <property type="match status" value="1"/>
</dbReference>
<keyword evidence="5 8" id="KW-0479">Metal-binding</keyword>
<dbReference type="CDD" id="cd02393">
    <property type="entry name" value="KH-I_PNPase"/>
    <property type="match status" value="1"/>
</dbReference>
<dbReference type="InterPro" id="IPR036345">
    <property type="entry name" value="ExoRNase_PH_dom2_sf"/>
</dbReference>
<accession>A0A6J4SZF0</accession>
<keyword evidence="7 8" id="KW-0694">RNA-binding</keyword>
<dbReference type="FunFam" id="3.30.1370.10:FF:000001">
    <property type="entry name" value="Polyribonucleotide nucleotidyltransferase"/>
    <property type="match status" value="1"/>
</dbReference>
<dbReference type="Gene3D" id="3.30.230.70">
    <property type="entry name" value="GHMP Kinase, N-terminal domain"/>
    <property type="match status" value="2"/>
</dbReference>
<dbReference type="InterPro" id="IPR015847">
    <property type="entry name" value="ExoRNase_PH_dom2"/>
</dbReference>
<dbReference type="InterPro" id="IPR015848">
    <property type="entry name" value="PNPase_PH_RNA-bd_bac/org-type"/>
</dbReference>
<evidence type="ECO:0000256" key="1">
    <source>
        <dbReference type="ARBA" id="ARBA00007404"/>
    </source>
</evidence>
<dbReference type="HAMAP" id="MF_01595">
    <property type="entry name" value="PNPase"/>
    <property type="match status" value="1"/>
</dbReference>
<dbReference type="CDD" id="cd11364">
    <property type="entry name" value="RNase_PH_PNPase_2"/>
    <property type="match status" value="1"/>
</dbReference>
<dbReference type="EC" id="2.7.7.8" evidence="8"/>
<evidence type="ECO:0000256" key="8">
    <source>
        <dbReference type="HAMAP-Rule" id="MF_01595"/>
    </source>
</evidence>
<dbReference type="InterPro" id="IPR001247">
    <property type="entry name" value="ExoRNase_PH_dom1"/>
</dbReference>
<dbReference type="Gene3D" id="3.30.1370.10">
    <property type="entry name" value="K Homology domain, type 1"/>
    <property type="match status" value="1"/>
</dbReference>
<dbReference type="FunFam" id="3.30.230.70:FF:000002">
    <property type="entry name" value="Polyribonucleotide nucleotidyltransferase"/>
    <property type="match status" value="1"/>
</dbReference>
<dbReference type="InterPro" id="IPR004088">
    <property type="entry name" value="KH_dom_type_1"/>
</dbReference>
<proteinExistence type="inferred from homology"/>
<dbReference type="SMART" id="SM00322">
    <property type="entry name" value="KH"/>
    <property type="match status" value="1"/>
</dbReference>
<dbReference type="Gene3D" id="2.40.50.140">
    <property type="entry name" value="Nucleic acid-binding proteins"/>
    <property type="match status" value="1"/>
</dbReference>
<dbReference type="Pfam" id="PF00575">
    <property type="entry name" value="S1"/>
    <property type="match status" value="1"/>
</dbReference>
<evidence type="ECO:0000256" key="2">
    <source>
        <dbReference type="ARBA" id="ARBA00022490"/>
    </source>
</evidence>
<gene>
    <name evidence="8" type="primary">pnp</name>
    <name evidence="11" type="ORF">AVDCRST_MAG17-1884</name>
</gene>
<feature type="compositionally biased region" description="Basic and acidic residues" evidence="9">
    <location>
        <begin position="736"/>
        <end position="757"/>
    </location>
</feature>
<organism evidence="11">
    <name type="scientific">uncultured Solirubrobacterales bacterium</name>
    <dbReference type="NCBI Taxonomy" id="768556"/>
    <lineage>
        <taxon>Bacteria</taxon>
        <taxon>Bacillati</taxon>
        <taxon>Actinomycetota</taxon>
        <taxon>Thermoleophilia</taxon>
        <taxon>Solirubrobacterales</taxon>
        <taxon>environmental samples</taxon>
    </lineage>
</organism>
<dbReference type="InterPro" id="IPR036612">
    <property type="entry name" value="KH_dom_type_1_sf"/>
</dbReference>
<comment type="similarity">
    <text evidence="1 8">Belongs to the polyribonucleotide nucleotidyltransferase family.</text>
</comment>
<evidence type="ECO:0000313" key="11">
    <source>
        <dbReference type="EMBL" id="CAA9509400.1"/>
    </source>
</evidence>
<dbReference type="AlphaFoldDB" id="A0A6J4SZF0"/>
<dbReference type="SUPFAM" id="SSF46915">
    <property type="entry name" value="Polynucleotide phosphorylase/guanosine pentaphosphate synthase (PNPase/GPSI), domain 3"/>
    <property type="match status" value="1"/>
</dbReference>
<dbReference type="CDD" id="cd04472">
    <property type="entry name" value="S1_PNPase"/>
    <property type="match status" value="1"/>
</dbReference>
<dbReference type="InterPro" id="IPR012162">
    <property type="entry name" value="PNPase"/>
</dbReference>
<feature type="domain" description="S1 motif" evidence="10">
    <location>
        <begin position="621"/>
        <end position="689"/>
    </location>
</feature>
<dbReference type="InterPro" id="IPR012340">
    <property type="entry name" value="NA-bd_OB-fold"/>
</dbReference>
<dbReference type="PROSITE" id="PS50126">
    <property type="entry name" value="S1"/>
    <property type="match status" value="1"/>
</dbReference>
<dbReference type="GO" id="GO:0005829">
    <property type="term" value="C:cytosol"/>
    <property type="evidence" value="ECO:0007669"/>
    <property type="project" value="TreeGrafter"/>
</dbReference>
<dbReference type="FunFam" id="3.30.230.70:FF:000001">
    <property type="entry name" value="Polyribonucleotide nucleotidyltransferase"/>
    <property type="match status" value="1"/>
</dbReference>
<dbReference type="GO" id="GO:0004654">
    <property type="term" value="F:polyribonucleotide nucleotidyltransferase activity"/>
    <property type="evidence" value="ECO:0007669"/>
    <property type="project" value="UniProtKB-UniRule"/>
</dbReference>
<reference evidence="11" key="1">
    <citation type="submission" date="2020-02" db="EMBL/GenBank/DDBJ databases">
        <authorList>
            <person name="Meier V. D."/>
        </authorList>
    </citation>
    <scope>NUCLEOTIDE SEQUENCE</scope>
    <source>
        <strain evidence="11">AVDCRST_MAG17</strain>
    </source>
</reference>
<evidence type="ECO:0000256" key="3">
    <source>
        <dbReference type="ARBA" id="ARBA00022679"/>
    </source>
</evidence>
<evidence type="ECO:0000256" key="7">
    <source>
        <dbReference type="ARBA" id="ARBA00022884"/>
    </source>
</evidence>
<feature type="binding site" evidence="8">
    <location>
        <position position="491"/>
    </location>
    <ligand>
        <name>Mg(2+)</name>
        <dbReference type="ChEBI" id="CHEBI:18420"/>
    </ligand>
</feature>
<evidence type="ECO:0000256" key="9">
    <source>
        <dbReference type="SAM" id="MobiDB-lite"/>
    </source>
</evidence>
<dbReference type="InterPro" id="IPR004087">
    <property type="entry name" value="KH_dom"/>
</dbReference>
<dbReference type="GO" id="GO:0003723">
    <property type="term" value="F:RNA binding"/>
    <property type="evidence" value="ECO:0007669"/>
    <property type="project" value="UniProtKB-UniRule"/>
</dbReference>
<dbReference type="FunFam" id="2.40.50.140:FF:000189">
    <property type="entry name" value="Polyribonucleotide nucleotidyltransferase, putative"/>
    <property type="match status" value="1"/>
</dbReference>
<name>A0A6J4SZF0_9ACTN</name>
<dbReference type="EMBL" id="CADCVV010000146">
    <property type="protein sequence ID" value="CAA9509400.1"/>
    <property type="molecule type" value="Genomic_DNA"/>
</dbReference>
<comment type="function">
    <text evidence="8">Involved in mRNA degradation. Catalyzes the phosphorolysis of single-stranded polyribonucleotides processively in the 3'- to 5'-direction.</text>
</comment>
<comment type="subcellular location">
    <subcellularLocation>
        <location evidence="8">Cytoplasm</location>
    </subcellularLocation>
</comment>